<dbReference type="InterPro" id="IPR043136">
    <property type="entry name" value="B30.2/SPRY_sf"/>
</dbReference>
<dbReference type="PANTHER" id="PTHR12245">
    <property type="entry name" value="SPRY DOMAIN CONTAINING SOCS BOX PROTEIN"/>
    <property type="match status" value="1"/>
</dbReference>
<dbReference type="Gene3D" id="2.60.120.920">
    <property type="match status" value="1"/>
</dbReference>
<accession>A0A6J7WKN4</accession>
<protein>
    <submittedName>
        <fullName evidence="2">SPRY domain containing protein</fullName>
    </submittedName>
</protein>
<organism evidence="2">
    <name type="scientific">uncultured Caudovirales phage</name>
    <dbReference type="NCBI Taxonomy" id="2100421"/>
    <lineage>
        <taxon>Viruses</taxon>
        <taxon>Duplodnaviria</taxon>
        <taxon>Heunggongvirae</taxon>
        <taxon>Uroviricota</taxon>
        <taxon>Caudoviricetes</taxon>
        <taxon>Peduoviridae</taxon>
        <taxon>Maltschvirus</taxon>
        <taxon>Maltschvirus maltsch</taxon>
    </lineage>
</organism>
<dbReference type="InterPro" id="IPR050672">
    <property type="entry name" value="FBXO45-Fsn/SPSB_families"/>
</dbReference>
<sequence>MFPVLSANGPSGFTIANSLRFQSASSTYANRTPAAAGNRQKWTWSAWVKRGGLTTPQFIMFSATSGTGTCQIGFQGSGNDGIVLYDSSLGPMNVTTTPQYRDPSAWYHIVIAVDTTQATAANRVLMYVNGVQVTAFSTATYPSQNANTGINNNVTHGLGTQYSNGSNAGNYFDGYMAEVNFIDGQALTPSSFGTTDATSGQWIAKKYSGTYGTNGFYLPFSNGTSTTTLGADSSGNSNNWTLTNFTRSAGVSDCWMTDVPSGNSSIGGNYCVMNPLQKGGSVSASSGNLTVVNTADSKILGTIGMSSGKWYWEATVQTATDIVGIALGNSTLSSFTGGDANSWGYYFSNGNKYNSGSATAYGASCATGDVVGIAFDADAGTLTFYKNNTSQGTAYSSLTSGPYFPCAGNGNANTVYINFGQRSFAYTPPTGFKALCTANLPVATIKQGNKYMDATLYTGNNTANRTIVNAGGFKPDLVWLKSRSSASWANFLQDSVRGFPEYLISNSSGAAGTTVPNIVTSAATNGFVIEANGNSNNNGDTYVGWQWQAGQGSTSSNTNGSITSTTSVNATAGFSVVTWTGNGVGSATVGHGLGVTPAMVISKGRSYSNDWWVGHKGASTGILQLNSTNAVNSSSGTNGSLGFQQNYTSTVFGFNNGSSTINNANQNGITYVAYCFAEIAGFSKFGSYTGNGSADGTFVYLGFRPKYVMVKYSSSADNWDIFDSVRNPYNLTNNKLYANLSDAESADAFSVCDLLSNGFKLRGTGNQVNANGGTYIYMAFAENPFAQANAR</sequence>
<gene>
    <name evidence="2" type="ORF">UFOVP194_47</name>
</gene>
<dbReference type="InterPro" id="IPR055906">
    <property type="entry name" value="DUF7483"/>
</dbReference>
<dbReference type="SMART" id="SM00449">
    <property type="entry name" value="SPRY"/>
    <property type="match status" value="1"/>
</dbReference>
<dbReference type="InterPro" id="IPR013320">
    <property type="entry name" value="ConA-like_dom_sf"/>
</dbReference>
<dbReference type="CDD" id="cd11709">
    <property type="entry name" value="SPRY"/>
    <property type="match status" value="1"/>
</dbReference>
<evidence type="ECO:0000259" key="1">
    <source>
        <dbReference type="PROSITE" id="PS50188"/>
    </source>
</evidence>
<dbReference type="PANTHER" id="PTHR12245:SF5">
    <property type="entry name" value="SPRY DOMAIN-CONTAINING SOCS BOX PROTEIN 3"/>
    <property type="match status" value="1"/>
</dbReference>
<dbReference type="EMBL" id="LR798238">
    <property type="protein sequence ID" value="CAB5212732.1"/>
    <property type="molecule type" value="Genomic_DNA"/>
</dbReference>
<dbReference type="Pfam" id="PF24299">
    <property type="entry name" value="DUF7483"/>
    <property type="match status" value="1"/>
</dbReference>
<dbReference type="SUPFAM" id="SSF49899">
    <property type="entry name" value="Concanavalin A-like lectins/glucanases"/>
    <property type="match status" value="2"/>
</dbReference>
<proteinExistence type="predicted"/>
<evidence type="ECO:0000313" key="2">
    <source>
        <dbReference type="EMBL" id="CAB5212732.1"/>
    </source>
</evidence>
<reference evidence="2" key="1">
    <citation type="submission" date="2020-05" db="EMBL/GenBank/DDBJ databases">
        <authorList>
            <person name="Chiriac C."/>
            <person name="Salcher M."/>
            <person name="Ghai R."/>
            <person name="Kavagutti S V."/>
        </authorList>
    </citation>
    <scope>NUCLEOTIDE SEQUENCE</scope>
</reference>
<dbReference type="PROSITE" id="PS50188">
    <property type="entry name" value="B302_SPRY"/>
    <property type="match status" value="1"/>
</dbReference>
<name>A0A6J7WKN4_9CAUD</name>
<dbReference type="Gene3D" id="2.60.120.200">
    <property type="match status" value="1"/>
</dbReference>
<dbReference type="Pfam" id="PF00622">
    <property type="entry name" value="SPRY"/>
    <property type="match status" value="1"/>
</dbReference>
<dbReference type="InterPro" id="IPR003877">
    <property type="entry name" value="SPRY_dom"/>
</dbReference>
<dbReference type="InterPro" id="IPR001870">
    <property type="entry name" value="B30.2/SPRY"/>
</dbReference>
<feature type="domain" description="B30.2/SPRY" evidence="1">
    <location>
        <begin position="241"/>
        <end position="424"/>
    </location>
</feature>